<comment type="caution">
    <text evidence="2">The sequence shown here is derived from an EMBL/GenBank/DDBJ whole genome shotgun (WGS) entry which is preliminary data.</text>
</comment>
<feature type="non-terminal residue" evidence="2">
    <location>
        <position position="1"/>
    </location>
</feature>
<proteinExistence type="predicted"/>
<dbReference type="Proteomes" id="UP001283361">
    <property type="component" value="Unassembled WGS sequence"/>
</dbReference>
<dbReference type="EMBL" id="JAWDGP010003255">
    <property type="protein sequence ID" value="KAK3775946.1"/>
    <property type="molecule type" value="Genomic_DNA"/>
</dbReference>
<gene>
    <name evidence="2" type="ORF">RRG08_036642</name>
</gene>
<protein>
    <submittedName>
        <fullName evidence="2">Uncharacterized protein</fullName>
    </submittedName>
</protein>
<reference evidence="2" key="1">
    <citation type="journal article" date="2023" name="G3 (Bethesda)">
        <title>A reference genome for the long-term kleptoplast-retaining sea slug Elysia crispata morphotype clarki.</title>
        <authorList>
            <person name="Eastman K.E."/>
            <person name="Pendleton A.L."/>
            <person name="Shaikh M.A."/>
            <person name="Suttiyut T."/>
            <person name="Ogas R."/>
            <person name="Tomko P."/>
            <person name="Gavelis G."/>
            <person name="Widhalm J.R."/>
            <person name="Wisecaver J.H."/>
        </authorList>
    </citation>
    <scope>NUCLEOTIDE SEQUENCE</scope>
    <source>
        <strain evidence="2">ECLA1</strain>
    </source>
</reference>
<accession>A0AAE0ZW24</accession>
<name>A0AAE0ZW24_9GAST</name>
<evidence type="ECO:0000313" key="3">
    <source>
        <dbReference type="Proteomes" id="UP001283361"/>
    </source>
</evidence>
<evidence type="ECO:0000313" key="2">
    <source>
        <dbReference type="EMBL" id="KAK3775946.1"/>
    </source>
</evidence>
<organism evidence="2 3">
    <name type="scientific">Elysia crispata</name>
    <name type="common">lettuce slug</name>
    <dbReference type="NCBI Taxonomy" id="231223"/>
    <lineage>
        <taxon>Eukaryota</taxon>
        <taxon>Metazoa</taxon>
        <taxon>Spiralia</taxon>
        <taxon>Lophotrochozoa</taxon>
        <taxon>Mollusca</taxon>
        <taxon>Gastropoda</taxon>
        <taxon>Heterobranchia</taxon>
        <taxon>Euthyneura</taxon>
        <taxon>Panpulmonata</taxon>
        <taxon>Sacoglossa</taxon>
        <taxon>Placobranchoidea</taxon>
        <taxon>Plakobranchidae</taxon>
        <taxon>Elysia</taxon>
    </lineage>
</organism>
<dbReference type="AlphaFoldDB" id="A0AAE0ZW24"/>
<evidence type="ECO:0000256" key="1">
    <source>
        <dbReference type="SAM" id="MobiDB-lite"/>
    </source>
</evidence>
<feature type="region of interest" description="Disordered" evidence="1">
    <location>
        <begin position="49"/>
        <end position="73"/>
    </location>
</feature>
<sequence length="73" mass="8138">SHCPILTLNSYAKSCGYPKIDPPTTRTRLSPVNYRHFTKVVPSLDVGTHAEAAQINSHKQKKAQTPDSRPEDH</sequence>
<keyword evidence="3" id="KW-1185">Reference proteome</keyword>